<reference evidence="3" key="1">
    <citation type="journal article" date="2015" name="Genome Announc.">
        <title>High-Quality Draft Genome Sequence of Desulfovibrio carbinoliphilus FW-101-2B, an Organic Acid-Oxidizing Sulfate-Reducing Bacterium Isolated from Uranium(VI)-Contaminated Groundwater.</title>
        <authorList>
            <person name="Ramsay B.D."/>
            <person name="Hwang C."/>
            <person name="Woo H.L."/>
            <person name="Carroll S.L."/>
            <person name="Lucas S."/>
            <person name="Han J."/>
            <person name="Lapidus A.L."/>
            <person name="Cheng J.F."/>
            <person name="Goodwin L.A."/>
            <person name="Pitluck S."/>
            <person name="Peters L."/>
            <person name="Chertkov O."/>
            <person name="Held B."/>
            <person name="Detter J.C."/>
            <person name="Han C.S."/>
            <person name="Tapia R."/>
            <person name="Land M.L."/>
            <person name="Hauser L.J."/>
            <person name="Kyrpides N.C."/>
            <person name="Ivanova N.N."/>
            <person name="Mikhailova N."/>
            <person name="Pagani I."/>
            <person name="Woyke T."/>
            <person name="Arkin A.P."/>
            <person name="Dehal P."/>
            <person name="Chivian D."/>
            <person name="Criddle C.S."/>
            <person name="Wu W."/>
            <person name="Chakraborty R."/>
            <person name="Hazen T.C."/>
            <person name="Fields M.W."/>
        </authorList>
    </citation>
    <scope>NUCLEOTIDE SEQUENCE [LARGE SCALE GENOMIC DNA]</scope>
    <source>
        <strain evidence="3">FW-101-2B</strain>
    </source>
</reference>
<dbReference type="OrthoDB" id="5459702at2"/>
<evidence type="ECO:0000256" key="1">
    <source>
        <dbReference type="SAM" id="SignalP"/>
    </source>
</evidence>
<name>G7Q817_9BACT</name>
<dbReference type="EMBL" id="CM001368">
    <property type="protein sequence ID" value="EHJ47711.1"/>
    <property type="molecule type" value="Genomic_DNA"/>
</dbReference>
<keyword evidence="3" id="KW-1185">Reference proteome</keyword>
<feature type="chain" id="PRO_5003503352" description="Periplasmic heavy metal sensor" evidence="1">
    <location>
        <begin position="26"/>
        <end position="144"/>
    </location>
</feature>
<dbReference type="Proteomes" id="UP000004662">
    <property type="component" value="Chromosome"/>
</dbReference>
<protein>
    <recommendedName>
        <fullName evidence="4">Periplasmic heavy metal sensor</fullName>
    </recommendedName>
</protein>
<dbReference type="HOGENOM" id="CLU_1793401_0_0_7"/>
<gene>
    <name evidence="2" type="ORF">DFW101_1703</name>
</gene>
<organism evidence="2 3">
    <name type="scientific">Solidesulfovibrio carbinoliphilus subsp. oakridgensis</name>
    <dbReference type="NCBI Taxonomy" id="694327"/>
    <lineage>
        <taxon>Bacteria</taxon>
        <taxon>Pseudomonadati</taxon>
        <taxon>Thermodesulfobacteriota</taxon>
        <taxon>Desulfovibrionia</taxon>
        <taxon>Desulfovibrionales</taxon>
        <taxon>Desulfovibrionaceae</taxon>
        <taxon>Solidesulfovibrio</taxon>
    </lineage>
</organism>
<sequence>MRLNPFLTALLVLAVLAVAATGLRAAELPPQLSITPEAQADAFLKGLSGRLALTPQELTAMRPILVEQAGKRQALVRAHMGSGPGMSGALALRQEMRKLGQETDSRLAALLPPDKLAVVRAYQKERREEIRAKVTEARKTRAGG</sequence>
<evidence type="ECO:0008006" key="4">
    <source>
        <dbReference type="Google" id="ProtNLM"/>
    </source>
</evidence>
<dbReference type="AlphaFoldDB" id="G7Q817"/>
<evidence type="ECO:0000313" key="3">
    <source>
        <dbReference type="Proteomes" id="UP000004662"/>
    </source>
</evidence>
<proteinExistence type="predicted"/>
<dbReference type="eggNOG" id="ENOG5032D3V">
    <property type="taxonomic scope" value="Bacteria"/>
</dbReference>
<evidence type="ECO:0000313" key="2">
    <source>
        <dbReference type="EMBL" id="EHJ47711.1"/>
    </source>
</evidence>
<keyword evidence="1" id="KW-0732">Signal</keyword>
<accession>G7Q817</accession>
<dbReference type="RefSeq" id="WP_009181105.1">
    <property type="nucleotide sequence ID" value="NZ_CM001368.1"/>
</dbReference>
<feature type="signal peptide" evidence="1">
    <location>
        <begin position="1"/>
        <end position="25"/>
    </location>
</feature>